<evidence type="ECO:0000313" key="2">
    <source>
        <dbReference type="EMBL" id="PYI14906.1"/>
    </source>
</evidence>
<dbReference type="Pfam" id="PF23238">
    <property type="entry name" value="DUF7068"/>
    <property type="match status" value="1"/>
</dbReference>
<dbReference type="GO" id="GO:0003824">
    <property type="term" value="F:catalytic activity"/>
    <property type="evidence" value="ECO:0007669"/>
    <property type="project" value="InterPro"/>
</dbReference>
<protein>
    <recommendedName>
        <fullName evidence="1">DUF7068 domain-containing protein</fullName>
    </recommendedName>
</protein>
<dbReference type="STRING" id="1450538.A0A2V5I5L4"/>
<evidence type="ECO:0000259" key="1">
    <source>
        <dbReference type="Pfam" id="PF23238"/>
    </source>
</evidence>
<dbReference type="EMBL" id="KZ825200">
    <property type="protein sequence ID" value="PYI14906.1"/>
    <property type="molecule type" value="Genomic_DNA"/>
</dbReference>
<dbReference type="PANTHER" id="PTHR46082">
    <property type="entry name" value="ATP/GTP-BINDING PROTEIN-RELATED"/>
    <property type="match status" value="1"/>
</dbReference>
<dbReference type="GO" id="GO:0009116">
    <property type="term" value="P:nucleoside metabolic process"/>
    <property type="evidence" value="ECO:0007669"/>
    <property type="project" value="InterPro"/>
</dbReference>
<dbReference type="SUPFAM" id="SSF53167">
    <property type="entry name" value="Purine and uridine phosphorylases"/>
    <property type="match status" value="1"/>
</dbReference>
<feature type="domain" description="DUF7068" evidence="1">
    <location>
        <begin position="122"/>
        <end position="154"/>
    </location>
</feature>
<organism evidence="2 3">
    <name type="scientific">Aspergillus violaceofuscus (strain CBS 115571)</name>
    <dbReference type="NCBI Taxonomy" id="1450538"/>
    <lineage>
        <taxon>Eukaryota</taxon>
        <taxon>Fungi</taxon>
        <taxon>Dikarya</taxon>
        <taxon>Ascomycota</taxon>
        <taxon>Pezizomycotina</taxon>
        <taxon>Eurotiomycetes</taxon>
        <taxon>Eurotiomycetidae</taxon>
        <taxon>Eurotiales</taxon>
        <taxon>Aspergillaceae</taxon>
        <taxon>Aspergillus</taxon>
    </lineage>
</organism>
<dbReference type="InterPro" id="IPR035994">
    <property type="entry name" value="Nucleoside_phosphorylase_sf"/>
</dbReference>
<keyword evidence="3" id="KW-1185">Reference proteome</keyword>
<gene>
    <name evidence="2" type="ORF">BO99DRAFT_369275</name>
</gene>
<accession>A0A2V5I5L4</accession>
<dbReference type="Proteomes" id="UP000249829">
    <property type="component" value="Unassembled WGS sequence"/>
</dbReference>
<dbReference type="InterPro" id="IPR053137">
    <property type="entry name" value="NLR-like"/>
</dbReference>
<sequence length="167" mass="18479">METRKKRLSHDAYTVALLAPLEVELSAVRYMLDEEHEQLPTTKGDPQRYILGQLSRHNVVIASLPAGYQGTISAAAVARDLARSFPSITLRLLVGIGGGVPSATTDVRLGDVVVVPGISISEEIELFLQNHTLLQGLVRILIQLDTLCYSWERNLWGNRAQIMTILY</sequence>
<dbReference type="PANTHER" id="PTHR46082:SF11">
    <property type="entry name" value="AAA+ ATPASE DOMAIN-CONTAINING PROTEIN-RELATED"/>
    <property type="match status" value="1"/>
</dbReference>
<dbReference type="AlphaFoldDB" id="A0A2V5I5L4"/>
<evidence type="ECO:0000313" key="3">
    <source>
        <dbReference type="Proteomes" id="UP000249829"/>
    </source>
</evidence>
<dbReference type="Gene3D" id="3.40.50.1580">
    <property type="entry name" value="Nucleoside phosphorylase domain"/>
    <property type="match status" value="1"/>
</dbReference>
<dbReference type="InterPro" id="IPR055496">
    <property type="entry name" value="DUF7068"/>
</dbReference>
<dbReference type="OMA" id="VHMIRTF"/>
<proteinExistence type="predicted"/>
<reference evidence="2 3" key="1">
    <citation type="submission" date="2018-02" db="EMBL/GenBank/DDBJ databases">
        <title>The genomes of Aspergillus section Nigri reveals drivers in fungal speciation.</title>
        <authorList>
            <consortium name="DOE Joint Genome Institute"/>
            <person name="Vesth T.C."/>
            <person name="Nybo J."/>
            <person name="Theobald S."/>
            <person name="Brandl J."/>
            <person name="Frisvad J.C."/>
            <person name="Nielsen K.F."/>
            <person name="Lyhne E.K."/>
            <person name="Kogle M.E."/>
            <person name="Kuo A."/>
            <person name="Riley R."/>
            <person name="Clum A."/>
            <person name="Nolan M."/>
            <person name="Lipzen A."/>
            <person name="Salamov A."/>
            <person name="Henrissat B."/>
            <person name="Wiebenga A."/>
            <person name="De vries R.P."/>
            <person name="Grigoriev I.V."/>
            <person name="Mortensen U.H."/>
            <person name="Andersen M.R."/>
            <person name="Baker S.E."/>
        </authorList>
    </citation>
    <scope>NUCLEOTIDE SEQUENCE [LARGE SCALE GENOMIC DNA]</scope>
    <source>
        <strain evidence="2 3">CBS 115571</strain>
    </source>
</reference>
<name>A0A2V5I5L4_ASPV1</name>